<dbReference type="Proteomes" id="UP000183940">
    <property type="component" value="Unassembled WGS sequence"/>
</dbReference>
<keyword evidence="6" id="KW-1185">Reference proteome</keyword>
<organism evidence="5 6">
    <name type="scientific">Roseofilum reptotaenium AO1-A</name>
    <dbReference type="NCBI Taxonomy" id="1925591"/>
    <lineage>
        <taxon>Bacteria</taxon>
        <taxon>Bacillati</taxon>
        <taxon>Cyanobacteriota</taxon>
        <taxon>Cyanophyceae</taxon>
        <taxon>Desertifilales</taxon>
        <taxon>Desertifilaceae</taxon>
        <taxon>Roseofilum</taxon>
    </lineage>
</organism>
<dbReference type="SUPFAM" id="SSF54913">
    <property type="entry name" value="GlnB-like"/>
    <property type="match status" value="1"/>
</dbReference>
<keyword evidence="2" id="KW-0805">Transcription regulation</keyword>
<evidence type="ECO:0000313" key="6">
    <source>
        <dbReference type="Proteomes" id="UP000183940"/>
    </source>
</evidence>
<evidence type="ECO:0000256" key="4">
    <source>
        <dbReference type="ARBA" id="ARBA00023231"/>
    </source>
</evidence>
<sequence>MPVAIRAIVRPEKATDVMQALLNAGFPAVTKIDVYGRGKQRGLKIGNVHYDELPKELLMFVVPDEDKDTVIRIILDSARTGTEGAYGDGKIFVTPVEEIYTVSTGVKETAQVSVPATPETSPRTLVTT</sequence>
<accession>A0A1L9QQN1</accession>
<dbReference type="Gene3D" id="3.30.70.120">
    <property type="match status" value="1"/>
</dbReference>
<proteinExistence type="predicted"/>
<protein>
    <submittedName>
        <fullName evidence="5">Nitrogen fixation protein NifHD</fullName>
    </submittedName>
</protein>
<dbReference type="GO" id="GO:0005524">
    <property type="term" value="F:ATP binding"/>
    <property type="evidence" value="ECO:0007669"/>
    <property type="project" value="TreeGrafter"/>
</dbReference>
<dbReference type="InterPro" id="IPR002187">
    <property type="entry name" value="N-reg_PII"/>
</dbReference>
<dbReference type="AlphaFoldDB" id="A0A1L9QQN1"/>
<name>A0A1L9QQN1_9CYAN</name>
<dbReference type="Pfam" id="PF00543">
    <property type="entry name" value="P-II"/>
    <property type="match status" value="1"/>
</dbReference>
<dbReference type="InterPro" id="IPR011322">
    <property type="entry name" value="N-reg_PII-like_a/b"/>
</dbReference>
<dbReference type="PROSITE" id="PS51343">
    <property type="entry name" value="PII_GLNB_DOM"/>
    <property type="match status" value="1"/>
</dbReference>
<dbReference type="STRING" id="1925591.BI308_13805"/>
<evidence type="ECO:0000256" key="1">
    <source>
        <dbReference type="ARBA" id="ARBA00002440"/>
    </source>
</evidence>
<dbReference type="PRINTS" id="PR00340">
    <property type="entry name" value="PIIGLNB"/>
</dbReference>
<dbReference type="InterPro" id="IPR015867">
    <property type="entry name" value="N-reg_PII/ATP_PRibTrfase_C"/>
</dbReference>
<keyword evidence="3" id="KW-0804">Transcription</keyword>
<evidence type="ECO:0000256" key="3">
    <source>
        <dbReference type="ARBA" id="ARBA00023163"/>
    </source>
</evidence>
<dbReference type="GO" id="GO:0005829">
    <property type="term" value="C:cytosol"/>
    <property type="evidence" value="ECO:0007669"/>
    <property type="project" value="TreeGrafter"/>
</dbReference>
<gene>
    <name evidence="5" type="ORF">BI308_13805</name>
</gene>
<comment type="caution">
    <text evidence="5">The sequence shown here is derived from an EMBL/GenBank/DDBJ whole genome shotgun (WGS) entry which is preliminary data.</text>
</comment>
<dbReference type="GO" id="GO:0030234">
    <property type="term" value="F:enzyme regulator activity"/>
    <property type="evidence" value="ECO:0007669"/>
    <property type="project" value="InterPro"/>
</dbReference>
<comment type="function">
    <text evidence="1">Could be involved in the regulation of nitrogen fixation.</text>
</comment>
<dbReference type="PANTHER" id="PTHR30115">
    <property type="entry name" value="NITROGEN REGULATORY PROTEIN P-II"/>
    <property type="match status" value="1"/>
</dbReference>
<dbReference type="PANTHER" id="PTHR30115:SF13">
    <property type="entry name" value="PII-LIKE PROTEIN GLNBI"/>
    <property type="match status" value="1"/>
</dbReference>
<dbReference type="GO" id="GO:0006808">
    <property type="term" value="P:regulation of nitrogen utilization"/>
    <property type="evidence" value="ECO:0007669"/>
    <property type="project" value="InterPro"/>
</dbReference>
<keyword evidence="4" id="KW-0535">Nitrogen fixation</keyword>
<reference evidence="5" key="1">
    <citation type="submission" date="2016-10" db="EMBL/GenBank/DDBJ databases">
        <title>CRISPR-Cas defence system in Roseofilum reptotaenium: evidence of a bacteriophage-cyanobacterium arms race in the coral black band disease.</title>
        <authorList>
            <person name="Buerger P."/>
            <person name="Wood-Charlson E.M."/>
            <person name="Weynberg K.D."/>
            <person name="Willis B."/>
            <person name="Van Oppen M.J."/>
        </authorList>
    </citation>
    <scope>NUCLEOTIDE SEQUENCE [LARGE SCALE GENOMIC DNA]</scope>
    <source>
        <strain evidence="5">AO1-A</strain>
    </source>
</reference>
<dbReference type="SMART" id="SM00938">
    <property type="entry name" value="P-II"/>
    <property type="match status" value="1"/>
</dbReference>
<evidence type="ECO:0000256" key="2">
    <source>
        <dbReference type="ARBA" id="ARBA00023015"/>
    </source>
</evidence>
<dbReference type="EMBL" id="MLAW01000023">
    <property type="protein sequence ID" value="OJJ24953.1"/>
    <property type="molecule type" value="Genomic_DNA"/>
</dbReference>
<evidence type="ECO:0000313" key="5">
    <source>
        <dbReference type="EMBL" id="OJJ24953.1"/>
    </source>
</evidence>